<reference evidence="2" key="1">
    <citation type="submission" date="2018-05" db="EMBL/GenBank/DDBJ databases">
        <title>Leptospira yasudae sp. nov. and Leptospira stimsonii sp. nov., two pathogenic species of the genus Leptospira isolated from environmental sources.</title>
        <authorList>
            <person name="Casanovas-Massana A."/>
            <person name="Hamond C."/>
            <person name="Santos L.A."/>
            <person name="Hacker K.P."/>
            <person name="Balassiano I."/>
            <person name="Medeiros M.A."/>
            <person name="Reis M.G."/>
            <person name="Ko A.I."/>
            <person name="Wunder E.A."/>
        </authorList>
    </citation>
    <scope>NUCLEOTIDE SEQUENCE [LARGE SCALE GENOMIC DNA]</scope>
    <source>
        <strain evidence="2">Yale</strain>
    </source>
</reference>
<evidence type="ECO:0000313" key="2">
    <source>
        <dbReference type="Proteomes" id="UP000265798"/>
    </source>
</evidence>
<dbReference type="RefSeq" id="WP_118967328.1">
    <property type="nucleotide sequence ID" value="NZ_QHCT01000001.1"/>
</dbReference>
<proteinExistence type="predicted"/>
<comment type="caution">
    <text evidence="1">The sequence shown here is derived from an EMBL/GenBank/DDBJ whole genome shotgun (WGS) entry which is preliminary data.</text>
</comment>
<organism evidence="1 2">
    <name type="scientific">Leptospira stimsonii</name>
    <dbReference type="NCBI Taxonomy" id="2202203"/>
    <lineage>
        <taxon>Bacteria</taxon>
        <taxon>Pseudomonadati</taxon>
        <taxon>Spirochaetota</taxon>
        <taxon>Spirochaetia</taxon>
        <taxon>Leptospirales</taxon>
        <taxon>Leptospiraceae</taxon>
        <taxon>Leptospira</taxon>
    </lineage>
</organism>
<dbReference type="Proteomes" id="UP000265798">
    <property type="component" value="Unassembled WGS sequence"/>
</dbReference>
<accession>A0A396ZF13</accession>
<sequence>MLKHFTAISALLLLLANCKTVSEKAGNISAFSNGVEDSWLVNKPVETTPEIGDKIITGEASGTTFLGFKTKGDTISGNILVHLVTLPLKITSYLPFVGKPPAYAWNGVHGRFADNLEDLAARRAIFANGADGIYITNVQEVIDEGLFTRTVTVTVSGRPIKTKYLGIVSDARIQRIHDKVKEGKILKSNQLLINQGALK</sequence>
<gene>
    <name evidence="1" type="ORF">DLM75_04720</name>
</gene>
<name>A0A396ZF13_9LEPT</name>
<protein>
    <submittedName>
        <fullName evidence="1">Uncharacterized protein</fullName>
    </submittedName>
</protein>
<evidence type="ECO:0000313" key="1">
    <source>
        <dbReference type="EMBL" id="RHX92494.1"/>
    </source>
</evidence>
<dbReference type="EMBL" id="QHCT01000001">
    <property type="protein sequence ID" value="RHX92494.1"/>
    <property type="molecule type" value="Genomic_DNA"/>
</dbReference>
<dbReference type="AlphaFoldDB" id="A0A396ZF13"/>